<evidence type="ECO:0000313" key="1">
    <source>
        <dbReference type="EMBL" id="KZB96827.1"/>
    </source>
</evidence>
<dbReference type="Proteomes" id="UP000078460">
    <property type="component" value="Unassembled WGS sequence"/>
</dbReference>
<organism evidence="1 2">
    <name type="scientific">Sphingomonas melonis TY</name>
    <dbReference type="NCBI Taxonomy" id="621456"/>
    <lineage>
        <taxon>Bacteria</taxon>
        <taxon>Pseudomonadati</taxon>
        <taxon>Pseudomonadota</taxon>
        <taxon>Alphaproteobacteria</taxon>
        <taxon>Sphingomonadales</taxon>
        <taxon>Sphingomonadaceae</taxon>
        <taxon>Sphingomonas</taxon>
    </lineage>
</organism>
<protein>
    <submittedName>
        <fullName evidence="1">Uncharacterized protein</fullName>
    </submittedName>
</protein>
<sequence>MAILSVCSVVAEQPGFRFRTAEEMGDALAIGRVEAFGLMAGQRHADDHGEPPALPHRITHDGGEGVDDILRLDAHVRDIAERQMRVGCAAEQGMRLRPFAIEGGDVGQQEESRQSDVGDTPGGIRFYAKSSRRMQTHECVHIGADFHGG</sequence>
<name>A0A154NCV4_9SPHN</name>
<dbReference type="EMBL" id="LQCK02000001">
    <property type="protein sequence ID" value="KZB96827.1"/>
    <property type="molecule type" value="Genomic_DNA"/>
</dbReference>
<evidence type="ECO:0000313" key="2">
    <source>
        <dbReference type="Proteomes" id="UP000078460"/>
    </source>
</evidence>
<proteinExistence type="predicted"/>
<dbReference type="STRING" id="621456.BJP26_09465"/>
<gene>
    <name evidence="1" type="ORF">AVM11_01400</name>
</gene>
<accession>A0A154NCV4</accession>
<dbReference type="AlphaFoldDB" id="A0A154NCV4"/>
<comment type="caution">
    <text evidence="1">The sequence shown here is derived from an EMBL/GenBank/DDBJ whole genome shotgun (WGS) entry which is preliminary data.</text>
</comment>
<reference evidence="1" key="1">
    <citation type="submission" date="2016-03" db="EMBL/GenBank/DDBJ databases">
        <title>Sphingomonas melonis TY, whole genome shotgun sequencing.</title>
        <authorList>
            <person name="Wang H."/>
            <person name="Zhu P."/>
        </authorList>
    </citation>
    <scope>NUCLEOTIDE SEQUENCE [LARGE SCALE GENOMIC DNA]</scope>
    <source>
        <strain evidence="1">TY</strain>
    </source>
</reference>
<dbReference type="KEGG" id="smy:BJP26_09465"/>
<keyword evidence="2" id="KW-1185">Reference proteome</keyword>